<evidence type="ECO:0000259" key="5">
    <source>
        <dbReference type="SMART" id="SM00720"/>
    </source>
</evidence>
<dbReference type="AlphaFoldDB" id="A0A1I8FEN8"/>
<evidence type="ECO:0000313" key="6">
    <source>
        <dbReference type="Proteomes" id="UP000095280"/>
    </source>
</evidence>
<keyword evidence="4" id="KW-0788">Thiol protease</keyword>
<feature type="domain" description="Peptidase C2 calpain" evidence="5">
    <location>
        <begin position="136"/>
        <end position="296"/>
    </location>
</feature>
<keyword evidence="3" id="KW-0378">Hydrolase</keyword>
<evidence type="ECO:0000313" key="7">
    <source>
        <dbReference type="WBParaSite" id="maker-unitig_31668-snap-gene-0.5-mRNA-1"/>
    </source>
</evidence>
<dbReference type="Pfam" id="PF01067">
    <property type="entry name" value="Calpain_III"/>
    <property type="match status" value="1"/>
</dbReference>
<keyword evidence="2" id="KW-0645">Protease</keyword>
<dbReference type="InterPro" id="IPR036213">
    <property type="entry name" value="Calpain_III_sf"/>
</dbReference>
<comment type="similarity">
    <text evidence="1">Belongs to the peptidase C2 family.</text>
</comment>
<dbReference type="GO" id="GO:0006508">
    <property type="term" value="P:proteolysis"/>
    <property type="evidence" value="ECO:0007669"/>
    <property type="project" value="UniProtKB-KW"/>
</dbReference>
<dbReference type="GO" id="GO:0004198">
    <property type="term" value="F:calcium-dependent cysteine-type endopeptidase activity"/>
    <property type="evidence" value="ECO:0007669"/>
    <property type="project" value="InterPro"/>
</dbReference>
<evidence type="ECO:0000256" key="2">
    <source>
        <dbReference type="ARBA" id="ARBA00022670"/>
    </source>
</evidence>
<dbReference type="WBParaSite" id="maker-unitig_31668-snap-gene-0.5-mRNA-1">
    <property type="protein sequence ID" value="maker-unitig_31668-snap-gene-0.5-mRNA-1"/>
    <property type="gene ID" value="maker-unitig_31668-snap-gene-0.5"/>
</dbReference>
<organism evidence="6 7">
    <name type="scientific">Macrostomum lignano</name>
    <dbReference type="NCBI Taxonomy" id="282301"/>
    <lineage>
        <taxon>Eukaryota</taxon>
        <taxon>Metazoa</taxon>
        <taxon>Spiralia</taxon>
        <taxon>Lophotrochozoa</taxon>
        <taxon>Platyhelminthes</taxon>
        <taxon>Rhabditophora</taxon>
        <taxon>Macrostomorpha</taxon>
        <taxon>Macrostomida</taxon>
        <taxon>Macrostomidae</taxon>
        <taxon>Macrostomum</taxon>
    </lineage>
</organism>
<evidence type="ECO:0000256" key="4">
    <source>
        <dbReference type="ARBA" id="ARBA00022807"/>
    </source>
</evidence>
<dbReference type="SUPFAM" id="SSF49758">
    <property type="entry name" value="Calpain large subunit, middle domain (domain III)"/>
    <property type="match status" value="1"/>
</dbReference>
<accession>A0A1I8FEN8</accession>
<dbReference type="InterPro" id="IPR022682">
    <property type="entry name" value="Calpain_domain_III"/>
</dbReference>
<name>A0A1I8FEN8_9PLAT</name>
<dbReference type="PANTHER" id="PTHR10183">
    <property type="entry name" value="CALPAIN"/>
    <property type="match status" value="1"/>
</dbReference>
<proteinExistence type="inferred from homology"/>
<dbReference type="SMART" id="SM00720">
    <property type="entry name" value="calpain_III"/>
    <property type="match status" value="1"/>
</dbReference>
<dbReference type="PANTHER" id="PTHR10183:SF379">
    <property type="entry name" value="CALPAIN-5"/>
    <property type="match status" value="1"/>
</dbReference>
<dbReference type="InterPro" id="IPR022683">
    <property type="entry name" value="Calpain_III"/>
</dbReference>
<evidence type="ECO:0000256" key="1">
    <source>
        <dbReference type="ARBA" id="ARBA00007623"/>
    </source>
</evidence>
<dbReference type="Proteomes" id="UP000095280">
    <property type="component" value="Unplaced"/>
</dbReference>
<dbReference type="InterPro" id="IPR022684">
    <property type="entry name" value="Calpain_cysteine_protease"/>
</dbReference>
<protein>
    <submittedName>
        <fullName evidence="7">Calpain_III domain-containing protein</fullName>
    </submittedName>
</protein>
<keyword evidence="6" id="KW-1185">Reference proteome</keyword>
<sequence length="334" mass="37306">QEENEFLERAAGEKAYAKLNGSYQALGAGNQADHSMMGCCIEGASQQQSVLPNKLITATPLTNHLTFKMSLYARRKSPMPFPPWDRVGPAEKQTLGVDRRTNGNHDSGVEDFDERELSGVLERLRRESRQRVCRLKPRGNDESGDWRMGCQHQRGGCRNFIASFHTNPQFRVEIPAPDDHQAAAQGETKLGTIIVGLMQKRAGGGHFKSIGYCIYSLTSREAESGTLDQAVLPYAPIRGQINICGSARSLQSHRLPPGYYVNSYRHTFRRHLPTEKRKKGPSLYCEIFSKRSRTELKTMDTCSLHQLRTRETALALVAGRPVGELHVALVETAN</sequence>
<reference evidence="7" key="1">
    <citation type="submission" date="2016-11" db="UniProtKB">
        <authorList>
            <consortium name="WormBaseParasite"/>
        </authorList>
    </citation>
    <scope>IDENTIFICATION</scope>
</reference>
<dbReference type="GO" id="GO:0005737">
    <property type="term" value="C:cytoplasm"/>
    <property type="evidence" value="ECO:0007669"/>
    <property type="project" value="TreeGrafter"/>
</dbReference>
<evidence type="ECO:0000256" key="3">
    <source>
        <dbReference type="ARBA" id="ARBA00022801"/>
    </source>
</evidence>
<dbReference type="Gene3D" id="2.60.120.380">
    <property type="match status" value="1"/>
</dbReference>